<evidence type="ECO:0000313" key="2">
    <source>
        <dbReference type="EMBL" id="OVA11792.1"/>
    </source>
</evidence>
<protein>
    <submittedName>
        <fullName evidence="2">Uncharacterized protein</fullName>
    </submittedName>
</protein>
<feature type="region of interest" description="Disordered" evidence="1">
    <location>
        <begin position="26"/>
        <end position="58"/>
    </location>
</feature>
<evidence type="ECO:0000313" key="3">
    <source>
        <dbReference type="Proteomes" id="UP000195402"/>
    </source>
</evidence>
<keyword evidence="3" id="KW-1185">Reference proteome</keyword>
<evidence type="ECO:0000256" key="1">
    <source>
        <dbReference type="SAM" id="MobiDB-lite"/>
    </source>
</evidence>
<reference evidence="2 3" key="1">
    <citation type="journal article" date="2017" name="Mol. Plant">
        <title>The Genome of Medicinal Plant Macleaya cordata Provides New Insights into Benzylisoquinoline Alkaloids Metabolism.</title>
        <authorList>
            <person name="Liu X."/>
            <person name="Liu Y."/>
            <person name="Huang P."/>
            <person name="Ma Y."/>
            <person name="Qing Z."/>
            <person name="Tang Q."/>
            <person name="Cao H."/>
            <person name="Cheng P."/>
            <person name="Zheng Y."/>
            <person name="Yuan Z."/>
            <person name="Zhou Y."/>
            <person name="Liu J."/>
            <person name="Tang Z."/>
            <person name="Zhuo Y."/>
            <person name="Zhang Y."/>
            <person name="Yu L."/>
            <person name="Huang J."/>
            <person name="Yang P."/>
            <person name="Peng Q."/>
            <person name="Zhang J."/>
            <person name="Jiang W."/>
            <person name="Zhang Z."/>
            <person name="Lin K."/>
            <person name="Ro D.K."/>
            <person name="Chen X."/>
            <person name="Xiong X."/>
            <person name="Shang Y."/>
            <person name="Huang S."/>
            <person name="Zeng J."/>
        </authorList>
    </citation>
    <scope>NUCLEOTIDE SEQUENCE [LARGE SCALE GENOMIC DNA]</scope>
    <source>
        <strain evidence="3">cv. BLH2017</strain>
        <tissue evidence="2">Root</tissue>
    </source>
</reference>
<dbReference type="Proteomes" id="UP000195402">
    <property type="component" value="Unassembled WGS sequence"/>
</dbReference>
<organism evidence="2 3">
    <name type="scientific">Macleaya cordata</name>
    <name type="common">Five-seeded plume-poppy</name>
    <name type="synonym">Bocconia cordata</name>
    <dbReference type="NCBI Taxonomy" id="56857"/>
    <lineage>
        <taxon>Eukaryota</taxon>
        <taxon>Viridiplantae</taxon>
        <taxon>Streptophyta</taxon>
        <taxon>Embryophyta</taxon>
        <taxon>Tracheophyta</taxon>
        <taxon>Spermatophyta</taxon>
        <taxon>Magnoliopsida</taxon>
        <taxon>Ranunculales</taxon>
        <taxon>Papaveraceae</taxon>
        <taxon>Papaveroideae</taxon>
        <taxon>Macleaya</taxon>
    </lineage>
</organism>
<dbReference type="InParanoid" id="A0A200QMY0"/>
<feature type="compositionally biased region" description="Low complexity" evidence="1">
    <location>
        <begin position="41"/>
        <end position="56"/>
    </location>
</feature>
<name>A0A200QMY0_MACCD</name>
<accession>A0A200QMY0</accession>
<dbReference type="AlphaFoldDB" id="A0A200QMY0"/>
<sequence>MSSTEKNPGRRSFKCPLQREHMGEFIWADPPTRRASRSSGLQTSASQTSPAQASLSDIKSKPKIEANMKMEVKERVPCETPQQGIANHLGSLVFYFRYWL</sequence>
<comment type="caution">
    <text evidence="2">The sequence shown here is derived from an EMBL/GenBank/DDBJ whole genome shotgun (WGS) entry which is preliminary data.</text>
</comment>
<gene>
    <name evidence="2" type="ORF">BVC80_49g26</name>
</gene>
<proteinExistence type="predicted"/>
<dbReference type="EMBL" id="MVGT01001542">
    <property type="protein sequence ID" value="OVA11792.1"/>
    <property type="molecule type" value="Genomic_DNA"/>
</dbReference>